<dbReference type="SMART" id="SM00342">
    <property type="entry name" value="HTH_ARAC"/>
    <property type="match status" value="1"/>
</dbReference>
<evidence type="ECO:0000256" key="2">
    <source>
        <dbReference type="ARBA" id="ARBA00023125"/>
    </source>
</evidence>
<sequence>MTAALPAHAAPTADALGCTAAHLHASQDLQAEGMQIYRRRSSDRAMGQVATAASGRGYLVGISLAAGHARRVLQGRGGETYHFGSSAVYIRSFADDYRADICTPFDFVLLELPPALFDRASGGHCGRRVAGLRTSTAVEDPVLAGLGRALLPSLARPQEASPLFLGQMATVIETHLIERHGDGLADAPPIGGLARRHERLAKEMLASRLDGKLSMAEIASACGLSRSHFARAFRASTGQSPTQWLQAQRVDTACALMAQPGRTLAEVAAACGFADQSHFARVFRQLKGMAPNRWRQLR</sequence>
<dbReference type="InterPro" id="IPR050204">
    <property type="entry name" value="AraC_XylS_family_regulators"/>
</dbReference>
<dbReference type="RefSeq" id="WP_189688386.1">
    <property type="nucleotide sequence ID" value="NZ_BMYK01000012.1"/>
</dbReference>
<keyword evidence="6" id="KW-1185">Reference proteome</keyword>
<organism evidence="5 6">
    <name type="scientific">Pseudorhodoferax aquiterrae</name>
    <dbReference type="NCBI Taxonomy" id="747304"/>
    <lineage>
        <taxon>Bacteria</taxon>
        <taxon>Pseudomonadati</taxon>
        <taxon>Pseudomonadota</taxon>
        <taxon>Betaproteobacteria</taxon>
        <taxon>Burkholderiales</taxon>
        <taxon>Comamonadaceae</taxon>
    </lineage>
</organism>
<protein>
    <submittedName>
        <fullName evidence="5">AraC family transcriptional regulator</fullName>
    </submittedName>
</protein>
<dbReference type="InterPro" id="IPR009057">
    <property type="entry name" value="Homeodomain-like_sf"/>
</dbReference>
<dbReference type="PROSITE" id="PS00041">
    <property type="entry name" value="HTH_ARAC_FAMILY_1"/>
    <property type="match status" value="1"/>
</dbReference>
<keyword evidence="1" id="KW-0805">Transcription regulation</keyword>
<accession>A0ABQ3G4D7</accession>
<gene>
    <name evidence="5" type="ORF">GCM10007320_36720</name>
</gene>
<evidence type="ECO:0000256" key="3">
    <source>
        <dbReference type="ARBA" id="ARBA00023163"/>
    </source>
</evidence>
<keyword evidence="3" id="KW-0804">Transcription</keyword>
<dbReference type="InterPro" id="IPR018060">
    <property type="entry name" value="HTH_AraC"/>
</dbReference>
<dbReference type="Pfam" id="PF12833">
    <property type="entry name" value="HTH_18"/>
    <property type="match status" value="1"/>
</dbReference>
<reference evidence="6" key="1">
    <citation type="journal article" date="2019" name="Int. J. Syst. Evol. Microbiol.">
        <title>The Global Catalogue of Microorganisms (GCM) 10K type strain sequencing project: providing services to taxonomists for standard genome sequencing and annotation.</title>
        <authorList>
            <consortium name="The Broad Institute Genomics Platform"/>
            <consortium name="The Broad Institute Genome Sequencing Center for Infectious Disease"/>
            <person name="Wu L."/>
            <person name="Ma J."/>
        </authorList>
    </citation>
    <scope>NUCLEOTIDE SEQUENCE [LARGE SCALE GENOMIC DNA]</scope>
    <source>
        <strain evidence="6">KCTC 23314</strain>
    </source>
</reference>
<evidence type="ECO:0000256" key="1">
    <source>
        <dbReference type="ARBA" id="ARBA00023015"/>
    </source>
</evidence>
<comment type="caution">
    <text evidence="5">The sequence shown here is derived from an EMBL/GenBank/DDBJ whole genome shotgun (WGS) entry which is preliminary data.</text>
</comment>
<dbReference type="PANTHER" id="PTHR46796:SF14">
    <property type="entry name" value="TRANSCRIPTIONAL REGULATORY PROTEIN"/>
    <property type="match status" value="1"/>
</dbReference>
<dbReference type="InterPro" id="IPR018062">
    <property type="entry name" value="HTH_AraC-typ_CS"/>
</dbReference>
<dbReference type="InterPro" id="IPR020449">
    <property type="entry name" value="Tscrpt_reg_AraC-type_HTH"/>
</dbReference>
<dbReference type="PRINTS" id="PR00032">
    <property type="entry name" value="HTHARAC"/>
</dbReference>
<evidence type="ECO:0000313" key="6">
    <source>
        <dbReference type="Proteomes" id="UP000626210"/>
    </source>
</evidence>
<evidence type="ECO:0000313" key="5">
    <source>
        <dbReference type="EMBL" id="GHC89264.1"/>
    </source>
</evidence>
<dbReference type="Gene3D" id="1.10.10.60">
    <property type="entry name" value="Homeodomain-like"/>
    <property type="match status" value="2"/>
</dbReference>
<name>A0ABQ3G4D7_9BURK</name>
<dbReference type="PROSITE" id="PS01124">
    <property type="entry name" value="HTH_ARAC_FAMILY_2"/>
    <property type="match status" value="1"/>
</dbReference>
<keyword evidence="2" id="KW-0238">DNA-binding</keyword>
<proteinExistence type="predicted"/>
<dbReference type="EMBL" id="BMYK01000012">
    <property type="protein sequence ID" value="GHC89264.1"/>
    <property type="molecule type" value="Genomic_DNA"/>
</dbReference>
<dbReference type="Proteomes" id="UP000626210">
    <property type="component" value="Unassembled WGS sequence"/>
</dbReference>
<dbReference type="SUPFAM" id="SSF46689">
    <property type="entry name" value="Homeodomain-like"/>
    <property type="match status" value="2"/>
</dbReference>
<dbReference type="PANTHER" id="PTHR46796">
    <property type="entry name" value="HTH-TYPE TRANSCRIPTIONAL ACTIVATOR RHAS-RELATED"/>
    <property type="match status" value="1"/>
</dbReference>
<evidence type="ECO:0000259" key="4">
    <source>
        <dbReference type="PROSITE" id="PS01124"/>
    </source>
</evidence>
<feature type="domain" description="HTH araC/xylS-type" evidence="4">
    <location>
        <begin position="199"/>
        <end position="297"/>
    </location>
</feature>